<dbReference type="InterPro" id="IPR026100">
    <property type="entry name" value="Tmem223"/>
</dbReference>
<evidence type="ECO:0000313" key="2">
    <source>
        <dbReference type="EnsemblMetazoa" id="XP_038046534.1"/>
    </source>
</evidence>
<keyword evidence="1" id="KW-0812">Transmembrane</keyword>
<dbReference type="GeneID" id="119720767"/>
<feature type="transmembrane region" description="Helical" evidence="1">
    <location>
        <begin position="84"/>
        <end position="104"/>
    </location>
</feature>
<proteinExistence type="predicted"/>
<dbReference type="Pfam" id="PF06979">
    <property type="entry name" value="TMEM70"/>
    <property type="match status" value="1"/>
</dbReference>
<keyword evidence="1" id="KW-0472">Membrane</keyword>
<feature type="transmembrane region" description="Helical" evidence="1">
    <location>
        <begin position="149"/>
        <end position="173"/>
    </location>
</feature>
<dbReference type="GO" id="GO:0007399">
    <property type="term" value="P:nervous system development"/>
    <property type="evidence" value="ECO:0007669"/>
    <property type="project" value="TreeGrafter"/>
</dbReference>
<reference evidence="2" key="1">
    <citation type="submission" date="2022-11" db="UniProtKB">
        <authorList>
            <consortium name="EnsemblMetazoa"/>
        </authorList>
    </citation>
    <scope>IDENTIFICATION</scope>
</reference>
<dbReference type="InterPro" id="IPR045325">
    <property type="entry name" value="TMEM70/TMEM186/TMEM223"/>
</dbReference>
<accession>A0A913Z415</accession>
<sequence>MLLGRATAIGANKLVLLFPRNGSSAPTSMMTTLTRRLVQPLLSCSGKTLCRDSGQYLSMQLRQISNHSKTLVDKNILIYRNDGFTFFRVVGVFALAQLGFWSYLTYSAYTSMTDSRKFELAKYGPEGAPSDKKNWTTLSGIRMKLHSGVWRYAITALCVVVGGVIFTGALTYSKKCIHRIVLRKGGDRITISTFGFFGQPWSFTVPVTNVSCQHSRHGVRTQLPIKVKGHSFFYLLDKEGKLYHAPLFDQTVGMKRMLLS</sequence>
<evidence type="ECO:0000256" key="1">
    <source>
        <dbReference type="SAM" id="Phobius"/>
    </source>
</evidence>
<protein>
    <recommendedName>
        <fullName evidence="4">Transmembrane protein 223</fullName>
    </recommendedName>
</protein>
<dbReference type="RefSeq" id="XP_038046534.1">
    <property type="nucleotide sequence ID" value="XM_038190606.1"/>
</dbReference>
<dbReference type="OrthoDB" id="5950063at2759"/>
<dbReference type="PANTHER" id="PTHR14549:SF2">
    <property type="entry name" value="TRANSMEMBRANE PROTEIN 223"/>
    <property type="match status" value="1"/>
</dbReference>
<evidence type="ECO:0008006" key="4">
    <source>
        <dbReference type="Google" id="ProtNLM"/>
    </source>
</evidence>
<name>A0A913Z415_PATMI</name>
<evidence type="ECO:0000313" key="3">
    <source>
        <dbReference type="Proteomes" id="UP000887568"/>
    </source>
</evidence>
<dbReference type="GO" id="GO:0005739">
    <property type="term" value="C:mitochondrion"/>
    <property type="evidence" value="ECO:0007669"/>
    <property type="project" value="TreeGrafter"/>
</dbReference>
<keyword evidence="3" id="KW-1185">Reference proteome</keyword>
<dbReference type="OMA" id="PLEHISC"/>
<dbReference type="Proteomes" id="UP000887568">
    <property type="component" value="Unplaced"/>
</dbReference>
<keyword evidence="1" id="KW-1133">Transmembrane helix</keyword>
<dbReference type="PANTHER" id="PTHR14549">
    <property type="entry name" value="TRANSMEMBRANE PROTEIN 223"/>
    <property type="match status" value="1"/>
</dbReference>
<dbReference type="EnsemblMetazoa" id="XM_038190606.1">
    <property type="protein sequence ID" value="XP_038046534.1"/>
    <property type="gene ID" value="LOC119720767"/>
</dbReference>
<dbReference type="CTD" id="79064"/>
<dbReference type="AlphaFoldDB" id="A0A913Z415"/>
<organism evidence="2 3">
    <name type="scientific">Patiria miniata</name>
    <name type="common">Bat star</name>
    <name type="synonym">Asterina miniata</name>
    <dbReference type="NCBI Taxonomy" id="46514"/>
    <lineage>
        <taxon>Eukaryota</taxon>
        <taxon>Metazoa</taxon>
        <taxon>Echinodermata</taxon>
        <taxon>Eleutherozoa</taxon>
        <taxon>Asterozoa</taxon>
        <taxon>Asteroidea</taxon>
        <taxon>Valvatacea</taxon>
        <taxon>Valvatida</taxon>
        <taxon>Asterinidae</taxon>
        <taxon>Patiria</taxon>
    </lineage>
</organism>